<evidence type="ECO:0000256" key="3">
    <source>
        <dbReference type="SAM" id="MobiDB-lite"/>
    </source>
</evidence>
<dbReference type="Gene3D" id="3.40.50.300">
    <property type="entry name" value="P-loop containing nucleotide triphosphate hydrolases"/>
    <property type="match status" value="1"/>
</dbReference>
<dbReference type="Pfam" id="PF05729">
    <property type="entry name" value="NACHT"/>
    <property type="match status" value="1"/>
</dbReference>
<dbReference type="Pfam" id="PF19264">
    <property type="entry name" value="DUF5907"/>
    <property type="match status" value="1"/>
</dbReference>
<keyword evidence="7" id="KW-1185">Reference proteome</keyword>
<evidence type="ECO:0000259" key="6">
    <source>
        <dbReference type="PROSITE" id="PS50837"/>
    </source>
</evidence>
<dbReference type="PANTHER" id="PTHR46312:SF2">
    <property type="entry name" value="NUCLEOTIDE-BINDING OLIGOMERIZATION DOMAIN-CONTAINING PROTEIN 2-LIKE"/>
    <property type="match status" value="1"/>
</dbReference>
<keyword evidence="4" id="KW-0812">Transmembrane</keyword>
<dbReference type="Pfam" id="PF13516">
    <property type="entry name" value="LRR_6"/>
    <property type="match status" value="2"/>
</dbReference>
<dbReference type="SUPFAM" id="SSF47986">
    <property type="entry name" value="DEATH domain"/>
    <property type="match status" value="1"/>
</dbReference>
<dbReference type="Gene3D" id="1.10.533.10">
    <property type="entry name" value="Death Domain, Fas"/>
    <property type="match status" value="1"/>
</dbReference>
<evidence type="ECO:0000256" key="2">
    <source>
        <dbReference type="ARBA" id="ARBA00022840"/>
    </source>
</evidence>
<accession>A0A8B7YWZ4</accession>
<dbReference type="KEGG" id="aplc:110983151"/>
<dbReference type="Proteomes" id="UP000694845">
    <property type="component" value="Unplaced"/>
</dbReference>
<dbReference type="RefSeq" id="XP_022097844.1">
    <property type="nucleotide sequence ID" value="XM_022242152.1"/>
</dbReference>
<dbReference type="SMART" id="SM00368">
    <property type="entry name" value="LRR_RI"/>
    <property type="match status" value="11"/>
</dbReference>
<keyword evidence="4" id="KW-1133">Transmembrane helix</keyword>
<dbReference type="InterPro" id="IPR027417">
    <property type="entry name" value="P-loop_NTPase"/>
</dbReference>
<dbReference type="OMA" id="NDIPHIA"/>
<evidence type="ECO:0000256" key="4">
    <source>
        <dbReference type="SAM" id="Phobius"/>
    </source>
</evidence>
<dbReference type="SUPFAM" id="SSF52540">
    <property type="entry name" value="P-loop containing nucleoside triphosphate hydrolases"/>
    <property type="match status" value="1"/>
</dbReference>
<sequence length="1744" mass="193060">MLTASPEALAGNVVLVVAGCCLILLVWVFMLKRARAACRDVESGGCHLTDLNLQQLSKQISTGWLELALHLGFKACDTEVYRADNKDNVCQQGFKMLVAWRNKQTDYKLASRKLRKALSEVGRQDVVRFMETLSQTGQAGSSKRPKTGRGDAAQRAADKCEEVLRNIYATTGSYVQMLPWVDDDQKHIMEIYTKLQLEKSDDDLMGEVTLFEDILRIKTRDGHPVKRAILRGGPGMGKTTLFDKVAYDWALGQNDALKKYKLVFVLKMHSLKQQSDLVDGLFDQLLDETKINKADLASFITSRASKILFLLDGFDEFTTAERELDEKEFGSLLKMLNRKGEYKDCWAFVTTRPSRFDNLTKKYLIQRPFALVNVLGFDWNDIRTYVDKFYIKDPSKTIGLLERIESSNVLSDLAKSPMLLLLMCLLWRVNSNLPDTMSHLYDEAFHYIFKRKIVDMSAKQMSSHIAALGKVAFDGLFSSNQKLSFEDDDFDSDVFEKAIQAGILTSERVQKEKSLHIFKNVYFIHKTFQEFCAGKYYQGLNAEEAAKKCETFVHQNLHLGGFEYLLRFCCGDNCGPNTQSILHMLLERYVEKGNLGDERLCIALNCFFESRSEKLPPNRLIQCILSNSLILRDIRSDVLTSFMYFLDRVTDPTKGGSKTFLHRVLQLNTSGSRVQQFGEGFAHYVKEMRCLHEFTFAQSSFSETEVAKCLDNKLFLAKVNIRGKGHDEAEDYGAFDIDDVYGFDSENGSDVDIEDDTNFDNSEMTSLDSIMEPLSRVPNLHELHLSSTSCGSVNLWSSLAKNKHLQRVHLGYCDFAGNDIPHIADALGEMPKLRDLDLSGCGSLGGSGEAWSHLAKITTVQKVNLACCKLTGDDIPHIAKALYHMPNLIHLDISGNNTLHHSGQALTNLAKLNHVQVVNAGSCNLTEGDIPHFAVALGNMTNLVELDLSGNRILGDSGVAWYHLAKMKHIQKVYLGSCNLTADDIPHIANALTDMPTCCELDLSFNGNLAGSGKAWSSLAEIKYIQRLSVGSCNLTGDDIPHIASALRKLPQLVELDLSGNEILGGCGAAWSHLEEIKRIQTVHLSNCNLTSNDIPHIAKALLEMPKLVELDLSGNGTLSGSGSAWCHLAKIRHIHRVDLGNCGFTEDDILYITDALSEMPKLTELDLSTSGSVIGSSEAWSHLAKIKHTQKVFLRECSLTEDAILHIAGALSKIPTISELDLSKNETLVGSGGAWCHLAKIKHTRTVRLEGCNLMEDDIPHIANALSDMPKLEELDLSGNETLGGSGETWSHMAKIKHIQRLKLVSCNLTGRDIPHIADALSDMQELVELNMSGNGTLLGSGGAWSSLAKLKHIDKICLEECSLIEDDILHIADALSNIPTISELDLSSNETLGSSGESWSHLAKIKQIQKIDLWSCNLKGDDVAHIASALSKMPNLTELDLSGNVSLRGSCGAWSELATVKHIKKVNLRECNLTGDDMPHIADALSNLSDLVTLDLSGNPALSSSSEGWSYFAKINRIQKVCLQKCNLTGDDIPRIADALKNVPALEELDLSYNVSLSGIGEKSSHLLKLGHIQKVNLGSCNLTRNDIPQVADTLGKMQRLVELDLSGNETLGGSGDTWFHLAKIGHLQNLDLGSCNLTGGDIPHITNALNKMPKLVELDLSANETLVVSESFWSNLANIKLTQQLKLKNCRLTGHDIRQMAEALKVSATSLNWICQGIRLFLAQMNHCFPCWRSKIFKGFL</sequence>
<dbReference type="InterPro" id="IPR007111">
    <property type="entry name" value="NACHT_NTPase"/>
</dbReference>
<name>A0A8B7YWZ4_ACAPL</name>
<feature type="domain" description="Death" evidence="5">
    <location>
        <begin position="49"/>
        <end position="134"/>
    </location>
</feature>
<dbReference type="InterPro" id="IPR045571">
    <property type="entry name" value="DUF5907"/>
</dbReference>
<feature type="transmembrane region" description="Helical" evidence="4">
    <location>
        <begin position="12"/>
        <end position="31"/>
    </location>
</feature>
<dbReference type="PANTHER" id="PTHR46312">
    <property type="entry name" value="NACHT DOMAIN-CONTAINING PROTEIN"/>
    <property type="match status" value="1"/>
</dbReference>
<dbReference type="GO" id="GO:0005524">
    <property type="term" value="F:ATP binding"/>
    <property type="evidence" value="ECO:0007669"/>
    <property type="project" value="UniProtKB-KW"/>
</dbReference>
<dbReference type="InterPro" id="IPR006553">
    <property type="entry name" value="Leu-rich_rpt_Cys-con_subtyp"/>
</dbReference>
<dbReference type="SUPFAM" id="SSF52047">
    <property type="entry name" value="RNI-like"/>
    <property type="match status" value="4"/>
</dbReference>
<evidence type="ECO:0000256" key="1">
    <source>
        <dbReference type="ARBA" id="ARBA00022741"/>
    </source>
</evidence>
<dbReference type="InterPro" id="IPR001611">
    <property type="entry name" value="Leu-rich_rpt"/>
</dbReference>
<evidence type="ECO:0000313" key="8">
    <source>
        <dbReference type="RefSeq" id="XP_022097844.1"/>
    </source>
</evidence>
<proteinExistence type="predicted"/>
<protein>
    <submittedName>
        <fullName evidence="8">Uncharacterized protein LOC110983151</fullName>
    </submittedName>
</protein>
<dbReference type="OrthoDB" id="1394818at2759"/>
<dbReference type="PROSITE" id="PS50017">
    <property type="entry name" value="DEATH_DOMAIN"/>
    <property type="match status" value="1"/>
</dbReference>
<organism evidence="7 8">
    <name type="scientific">Acanthaster planci</name>
    <name type="common">Crown-of-thorns starfish</name>
    <dbReference type="NCBI Taxonomy" id="133434"/>
    <lineage>
        <taxon>Eukaryota</taxon>
        <taxon>Metazoa</taxon>
        <taxon>Echinodermata</taxon>
        <taxon>Eleutherozoa</taxon>
        <taxon>Asterozoa</taxon>
        <taxon>Asteroidea</taxon>
        <taxon>Valvatacea</taxon>
        <taxon>Valvatida</taxon>
        <taxon>Acanthasteridae</taxon>
        <taxon>Acanthaster</taxon>
    </lineage>
</organism>
<evidence type="ECO:0000259" key="5">
    <source>
        <dbReference type="PROSITE" id="PS50017"/>
    </source>
</evidence>
<feature type="region of interest" description="Disordered" evidence="3">
    <location>
        <begin position="134"/>
        <end position="155"/>
    </location>
</feature>
<reference evidence="8" key="1">
    <citation type="submission" date="2025-08" db="UniProtKB">
        <authorList>
            <consortium name="RefSeq"/>
        </authorList>
    </citation>
    <scope>IDENTIFICATION</scope>
</reference>
<evidence type="ECO:0000313" key="7">
    <source>
        <dbReference type="Proteomes" id="UP000694845"/>
    </source>
</evidence>
<dbReference type="InterPro" id="IPR000488">
    <property type="entry name" value="Death_dom"/>
</dbReference>
<dbReference type="Gene3D" id="3.80.10.10">
    <property type="entry name" value="Ribonuclease Inhibitor"/>
    <property type="match status" value="5"/>
</dbReference>
<dbReference type="GeneID" id="110983151"/>
<gene>
    <name evidence="8" type="primary">LOC110983151</name>
</gene>
<feature type="domain" description="NACHT" evidence="6">
    <location>
        <begin position="226"/>
        <end position="354"/>
    </location>
</feature>
<dbReference type="InterPro" id="IPR032675">
    <property type="entry name" value="LRR_dom_sf"/>
</dbReference>
<dbReference type="CDD" id="cd01670">
    <property type="entry name" value="Death"/>
    <property type="match status" value="1"/>
</dbReference>
<dbReference type="GO" id="GO:0007165">
    <property type="term" value="P:signal transduction"/>
    <property type="evidence" value="ECO:0007669"/>
    <property type="project" value="InterPro"/>
</dbReference>
<dbReference type="PROSITE" id="PS50837">
    <property type="entry name" value="NACHT"/>
    <property type="match status" value="1"/>
</dbReference>
<dbReference type="SMART" id="SM00367">
    <property type="entry name" value="LRR_CC"/>
    <property type="match status" value="5"/>
</dbReference>
<keyword evidence="2" id="KW-0067">ATP-binding</keyword>
<dbReference type="InterPro" id="IPR011029">
    <property type="entry name" value="DEATH-like_dom_sf"/>
</dbReference>
<keyword evidence="4" id="KW-0472">Membrane</keyword>
<keyword evidence="1" id="KW-0547">Nucleotide-binding</keyword>
<dbReference type="PRINTS" id="PR00364">
    <property type="entry name" value="DISEASERSIST"/>
</dbReference>